<dbReference type="Gene3D" id="3.30.70.2390">
    <property type="match status" value="1"/>
</dbReference>
<comment type="caution">
    <text evidence="4">The sequence shown here is derived from an EMBL/GenBank/DDBJ whole genome shotgun (WGS) entry which is preliminary data.</text>
</comment>
<reference evidence="4 5" key="1">
    <citation type="journal article" date="2016" name="Nat. Commun.">
        <title>Thousands of microbial genomes shed light on interconnected biogeochemical processes in an aquifer system.</title>
        <authorList>
            <person name="Anantharaman K."/>
            <person name="Brown C.T."/>
            <person name="Hug L.A."/>
            <person name="Sharon I."/>
            <person name="Castelle C.J."/>
            <person name="Probst A.J."/>
            <person name="Thomas B.C."/>
            <person name="Singh A."/>
            <person name="Wilkins M.J."/>
            <person name="Karaoz U."/>
            <person name="Brodie E.L."/>
            <person name="Williams K.H."/>
            <person name="Hubbard S.S."/>
            <person name="Banfield J.F."/>
        </authorList>
    </citation>
    <scope>NUCLEOTIDE SEQUENCE [LARGE SCALE GENOMIC DNA]</scope>
</reference>
<evidence type="ECO:0000259" key="3">
    <source>
        <dbReference type="Pfam" id="PF13399"/>
    </source>
</evidence>
<keyword evidence="2" id="KW-1133">Transmembrane helix</keyword>
<dbReference type="STRING" id="1802040.A3C28_05755"/>
<evidence type="ECO:0000256" key="1">
    <source>
        <dbReference type="SAM" id="MobiDB-lite"/>
    </source>
</evidence>
<gene>
    <name evidence="4" type="ORF">A3C28_05755</name>
</gene>
<evidence type="ECO:0000313" key="4">
    <source>
        <dbReference type="EMBL" id="OGK26863.1"/>
    </source>
</evidence>
<evidence type="ECO:0000313" key="5">
    <source>
        <dbReference type="Proteomes" id="UP000178597"/>
    </source>
</evidence>
<keyword evidence="2" id="KW-0472">Membrane</keyword>
<name>A0A1F7H713_9BACT</name>
<dbReference type="Pfam" id="PF13399">
    <property type="entry name" value="LytR_C"/>
    <property type="match status" value="1"/>
</dbReference>
<dbReference type="Proteomes" id="UP000178597">
    <property type="component" value="Unassembled WGS sequence"/>
</dbReference>
<feature type="compositionally biased region" description="Low complexity" evidence="1">
    <location>
        <begin position="169"/>
        <end position="191"/>
    </location>
</feature>
<dbReference type="InterPro" id="IPR027381">
    <property type="entry name" value="LytR/CpsA/Psr_C"/>
</dbReference>
<proteinExistence type="predicted"/>
<feature type="domain" description="LytR/CpsA/Psr regulator C-terminal" evidence="3">
    <location>
        <begin position="72"/>
        <end position="162"/>
    </location>
</feature>
<sequence>MQDLISPPLQQPEITKKKKSPMIIVVAIVVIVLIAGFFILRPFQNSSQTEITPTPAEEPSPTEKPQIVKDKVRIQVVNGTGTPGQAGTAVEVLTKEGYNKDLIKTDNAEEYATTPTTITTRAGFEDVANDIKEILGEKFTDVTIESSQLSEDSEFDIVIVTGGEEYEEPTTAPTETNTNPSITPTGATTTPTPSPTP</sequence>
<feature type="region of interest" description="Disordered" evidence="1">
    <location>
        <begin position="165"/>
        <end position="197"/>
    </location>
</feature>
<keyword evidence="2" id="KW-0812">Transmembrane</keyword>
<organism evidence="4 5">
    <name type="scientific">Candidatus Roizmanbacteria bacterium RIFCSPHIGHO2_02_FULL_39_9</name>
    <dbReference type="NCBI Taxonomy" id="1802040"/>
    <lineage>
        <taxon>Bacteria</taxon>
        <taxon>Candidatus Roizmaniibacteriota</taxon>
    </lineage>
</organism>
<dbReference type="EMBL" id="MFZP01000035">
    <property type="protein sequence ID" value="OGK26863.1"/>
    <property type="molecule type" value="Genomic_DNA"/>
</dbReference>
<accession>A0A1F7H713</accession>
<dbReference type="AlphaFoldDB" id="A0A1F7H713"/>
<feature type="transmembrane region" description="Helical" evidence="2">
    <location>
        <begin position="21"/>
        <end position="40"/>
    </location>
</feature>
<evidence type="ECO:0000256" key="2">
    <source>
        <dbReference type="SAM" id="Phobius"/>
    </source>
</evidence>
<protein>
    <recommendedName>
        <fullName evidence="3">LytR/CpsA/Psr regulator C-terminal domain-containing protein</fullName>
    </recommendedName>
</protein>